<evidence type="ECO:0000256" key="7">
    <source>
        <dbReference type="ARBA" id="ARBA00022741"/>
    </source>
</evidence>
<reference evidence="14" key="1">
    <citation type="submission" date="2019-02" db="EMBL/GenBank/DDBJ databases">
        <authorList>
            <person name="Gruber-Vodicka R. H."/>
            <person name="Seah K. B. B."/>
        </authorList>
    </citation>
    <scope>NUCLEOTIDE SEQUENCE</scope>
    <source>
        <strain evidence="13">BECK_BZ163</strain>
        <strain evidence="15">BECK_BZ164</strain>
        <strain evidence="14">BECK_BZ165</strain>
    </source>
</reference>
<dbReference type="InterPro" id="IPR004821">
    <property type="entry name" value="Cyt_trans-like"/>
</dbReference>
<feature type="domain" description="Cytidyltransferase-like" evidence="12">
    <location>
        <begin position="8"/>
        <end position="186"/>
    </location>
</feature>
<dbReference type="InterPro" id="IPR005248">
    <property type="entry name" value="NadD/NMNAT"/>
</dbReference>
<dbReference type="NCBIfam" id="NF000839">
    <property type="entry name" value="PRK00071.1-1"/>
    <property type="match status" value="1"/>
</dbReference>
<keyword evidence="8 11" id="KW-0067">ATP-binding</keyword>
<comment type="function">
    <text evidence="1 11">Catalyzes the reversible adenylation of nicotinate mononucleotide (NaMN) to nicotinic acid adenine dinucleotide (NaAD).</text>
</comment>
<comment type="pathway">
    <text evidence="2 11">Cofactor biosynthesis; NAD(+) biosynthesis; deamido-NAD(+) from nicotinate D-ribonucleotide: step 1/1.</text>
</comment>
<dbReference type="EMBL" id="CAADFA010000548">
    <property type="protein sequence ID" value="VFJ70226.1"/>
    <property type="molecule type" value="Genomic_DNA"/>
</dbReference>
<dbReference type="SUPFAM" id="SSF52374">
    <property type="entry name" value="Nucleotidylyl transferase"/>
    <property type="match status" value="1"/>
</dbReference>
<sequence length="212" mass="23989">MPYDPIGILGGTFDPVHHGHLRFALEVRERLSLSSVRLIPVRKPPHRAPPRATDEIRLRMLMAAVRDEKGLIVDDRELRRRGPSYTVDTLDALHQCFPASPLCLILGMDAFCRLTTWNRWSRILELAHIAIARRPGTSLPMEGEIAHLLASRETNDPIHLREEPAGRIIILPVPQLDISATHLRARVVRGASIRYLVPDAVLEIITHERLYA</sequence>
<dbReference type="Gene3D" id="3.40.50.620">
    <property type="entry name" value="HUPs"/>
    <property type="match status" value="1"/>
</dbReference>
<evidence type="ECO:0000259" key="12">
    <source>
        <dbReference type="Pfam" id="PF01467"/>
    </source>
</evidence>
<dbReference type="GO" id="GO:0009435">
    <property type="term" value="P:NAD+ biosynthetic process"/>
    <property type="evidence" value="ECO:0007669"/>
    <property type="project" value="UniProtKB-UniRule"/>
</dbReference>
<gene>
    <name evidence="11" type="primary">nadD</name>
    <name evidence="13" type="ORF">BECKFM1743A_GA0114220_100593</name>
    <name evidence="15" type="ORF">BECKFM1743B_GA0114221_106652</name>
    <name evidence="14" type="ORF">BECKFM1743C_GA0114222_105483</name>
</gene>
<accession>A0A450TQI3</accession>
<dbReference type="NCBIfam" id="TIGR00125">
    <property type="entry name" value="cyt_tran_rel"/>
    <property type="match status" value="1"/>
</dbReference>
<evidence type="ECO:0000256" key="1">
    <source>
        <dbReference type="ARBA" id="ARBA00002324"/>
    </source>
</evidence>
<keyword evidence="5 11" id="KW-0808">Transferase</keyword>
<evidence type="ECO:0000256" key="9">
    <source>
        <dbReference type="ARBA" id="ARBA00023027"/>
    </source>
</evidence>
<organism evidence="14">
    <name type="scientific">Candidatus Kentrum sp. FM</name>
    <dbReference type="NCBI Taxonomy" id="2126340"/>
    <lineage>
        <taxon>Bacteria</taxon>
        <taxon>Pseudomonadati</taxon>
        <taxon>Pseudomonadota</taxon>
        <taxon>Gammaproteobacteria</taxon>
        <taxon>Candidatus Kentrum</taxon>
    </lineage>
</organism>
<dbReference type="InterPro" id="IPR014729">
    <property type="entry name" value="Rossmann-like_a/b/a_fold"/>
</dbReference>
<keyword evidence="7 11" id="KW-0547">Nucleotide-binding</keyword>
<dbReference type="AlphaFoldDB" id="A0A450TQI3"/>
<dbReference type="EMBL" id="CAADFL010000665">
    <property type="protein sequence ID" value="VFK20044.1"/>
    <property type="molecule type" value="Genomic_DNA"/>
</dbReference>
<dbReference type="GO" id="GO:0004515">
    <property type="term" value="F:nicotinate-nucleotide adenylyltransferase activity"/>
    <property type="evidence" value="ECO:0007669"/>
    <property type="project" value="UniProtKB-UniRule"/>
</dbReference>
<evidence type="ECO:0000256" key="3">
    <source>
        <dbReference type="ARBA" id="ARBA00009014"/>
    </source>
</evidence>
<dbReference type="PANTHER" id="PTHR39321">
    <property type="entry name" value="NICOTINATE-NUCLEOTIDE ADENYLYLTRANSFERASE-RELATED"/>
    <property type="match status" value="1"/>
</dbReference>
<keyword evidence="6 11" id="KW-0548">Nucleotidyltransferase</keyword>
<dbReference type="HAMAP" id="MF_00244">
    <property type="entry name" value="NaMN_adenylyltr"/>
    <property type="match status" value="1"/>
</dbReference>
<evidence type="ECO:0000256" key="10">
    <source>
        <dbReference type="ARBA" id="ARBA00048721"/>
    </source>
</evidence>
<proteinExistence type="inferred from homology"/>
<dbReference type="EC" id="2.7.7.18" evidence="11"/>
<dbReference type="CDD" id="cd02165">
    <property type="entry name" value="NMNAT"/>
    <property type="match status" value="1"/>
</dbReference>
<comment type="similarity">
    <text evidence="3 11">Belongs to the NadD family.</text>
</comment>
<evidence type="ECO:0000256" key="6">
    <source>
        <dbReference type="ARBA" id="ARBA00022695"/>
    </source>
</evidence>
<dbReference type="NCBIfam" id="TIGR00482">
    <property type="entry name" value="nicotinate (nicotinamide) nucleotide adenylyltransferase"/>
    <property type="match status" value="1"/>
</dbReference>
<evidence type="ECO:0000256" key="11">
    <source>
        <dbReference type="HAMAP-Rule" id="MF_00244"/>
    </source>
</evidence>
<evidence type="ECO:0000313" key="15">
    <source>
        <dbReference type="EMBL" id="VFK20044.1"/>
    </source>
</evidence>
<evidence type="ECO:0000256" key="2">
    <source>
        <dbReference type="ARBA" id="ARBA00005019"/>
    </source>
</evidence>
<comment type="catalytic activity">
    <reaction evidence="10 11">
        <text>nicotinate beta-D-ribonucleotide + ATP + H(+) = deamido-NAD(+) + diphosphate</text>
        <dbReference type="Rhea" id="RHEA:22860"/>
        <dbReference type="ChEBI" id="CHEBI:15378"/>
        <dbReference type="ChEBI" id="CHEBI:30616"/>
        <dbReference type="ChEBI" id="CHEBI:33019"/>
        <dbReference type="ChEBI" id="CHEBI:57502"/>
        <dbReference type="ChEBI" id="CHEBI:58437"/>
        <dbReference type="EC" id="2.7.7.18"/>
    </reaction>
</comment>
<evidence type="ECO:0000256" key="8">
    <source>
        <dbReference type="ARBA" id="ARBA00022840"/>
    </source>
</evidence>
<evidence type="ECO:0000256" key="5">
    <source>
        <dbReference type="ARBA" id="ARBA00022679"/>
    </source>
</evidence>
<name>A0A450TQI3_9GAMM</name>
<keyword evidence="4 11" id="KW-0662">Pyridine nucleotide biosynthesis</keyword>
<dbReference type="GO" id="GO:0005524">
    <property type="term" value="F:ATP binding"/>
    <property type="evidence" value="ECO:0007669"/>
    <property type="project" value="UniProtKB-KW"/>
</dbReference>
<keyword evidence="9 11" id="KW-0520">NAD</keyword>
<dbReference type="Pfam" id="PF01467">
    <property type="entry name" value="CTP_transf_like"/>
    <property type="match status" value="1"/>
</dbReference>
<dbReference type="EMBL" id="CAADEZ010000059">
    <property type="protein sequence ID" value="VFJ48408.1"/>
    <property type="molecule type" value="Genomic_DNA"/>
</dbReference>
<protein>
    <recommendedName>
        <fullName evidence="11">Probable nicotinate-nucleotide adenylyltransferase</fullName>
        <ecNumber evidence="11">2.7.7.18</ecNumber>
    </recommendedName>
    <alternativeName>
        <fullName evidence="11">Deamido-NAD(+) diphosphorylase</fullName>
    </alternativeName>
    <alternativeName>
        <fullName evidence="11">Deamido-NAD(+) pyrophosphorylase</fullName>
    </alternativeName>
    <alternativeName>
        <fullName evidence="11">Nicotinate mononucleotide adenylyltransferase</fullName>
        <shortName evidence="11">NaMN adenylyltransferase</shortName>
    </alternativeName>
</protein>
<dbReference type="NCBIfam" id="NF000840">
    <property type="entry name" value="PRK00071.1-3"/>
    <property type="match status" value="1"/>
</dbReference>
<evidence type="ECO:0000256" key="4">
    <source>
        <dbReference type="ARBA" id="ARBA00022642"/>
    </source>
</evidence>
<evidence type="ECO:0000313" key="14">
    <source>
        <dbReference type="EMBL" id="VFJ70226.1"/>
    </source>
</evidence>
<dbReference type="UniPathway" id="UPA00253">
    <property type="reaction ID" value="UER00332"/>
</dbReference>
<dbReference type="PANTHER" id="PTHR39321:SF3">
    <property type="entry name" value="PHOSPHOPANTETHEINE ADENYLYLTRANSFERASE"/>
    <property type="match status" value="1"/>
</dbReference>
<evidence type="ECO:0000313" key="13">
    <source>
        <dbReference type="EMBL" id="VFJ48408.1"/>
    </source>
</evidence>